<evidence type="ECO:0000256" key="1">
    <source>
        <dbReference type="SAM" id="Phobius"/>
    </source>
</evidence>
<dbReference type="KEGG" id="jte:ASJ30_14805"/>
<feature type="transmembrane region" description="Helical" evidence="1">
    <location>
        <begin position="149"/>
        <end position="169"/>
    </location>
</feature>
<sequence>MSWTARLRLVAATLALVAAVVTGGLVTASLWPVTVETDYYAADVRLSPSWTDRSHIGTDTVVGSVSAQFAGIAPGVQVSPRVKPSITDLVASGNLDAGSLDVSPQERTRVITEAAVGVGLRFAAGGVLGLLLCLGVVRLRRRTLPHRRTVLGASLVTAVTLSTLGLSAWRTYDPDRLVELRSSGLLQLAIANRDLLDDVEQRADQATPYLRNLLALSTAMQQEYAPEAEDDTAALKVLLVSDVHASNQYALMRTIVREQDIDVVIDSGDLINFGRVQEAGLSNLYRSISSLGVPYVFVAGNHDRSAVDDTQLLDDLAGTDGVTLLEPGSGEYQQIEVGGLRIAGFNDPRYYGDADDGSTDEQVAARERWVEALGDAEPPDITVSHEEPALEDAPGRLRVHGHGHVPQVSGNRLQVGTFTGGGTLSHFVGGPDAELVGQPSSFDVLTFDEQCRAQRLTRYEYRSVIEGRPSFDSLSVLNAARIVDAPEEGRTCGGDKATVRPLR</sequence>
<dbReference type="RefSeq" id="WP_072625793.1">
    <property type="nucleotide sequence ID" value="NZ_CP013290.1"/>
</dbReference>
<dbReference type="AlphaFoldDB" id="A0A1L3MKC8"/>
<proteinExistence type="predicted"/>
<dbReference type="CDD" id="cd00838">
    <property type="entry name" value="MPP_superfamily"/>
    <property type="match status" value="1"/>
</dbReference>
<reference evidence="3 5" key="1">
    <citation type="submission" date="2015-11" db="EMBL/GenBank/DDBJ databases">
        <authorList>
            <person name="Zhang Y."/>
            <person name="Guo Z."/>
        </authorList>
    </citation>
    <scope>NUCLEOTIDE SEQUENCE [LARGE SCALE GENOMIC DNA]</scope>
    <source>
        <strain evidence="3 5">YFY001</strain>
    </source>
</reference>
<dbReference type="Gene3D" id="3.60.21.10">
    <property type="match status" value="1"/>
</dbReference>
<evidence type="ECO:0000313" key="6">
    <source>
        <dbReference type="Proteomes" id="UP000593998"/>
    </source>
</evidence>
<evidence type="ECO:0000313" key="5">
    <source>
        <dbReference type="Proteomes" id="UP000182938"/>
    </source>
</evidence>
<dbReference type="GO" id="GO:0016787">
    <property type="term" value="F:hydrolase activity"/>
    <property type="evidence" value="ECO:0007669"/>
    <property type="project" value="InterPro"/>
</dbReference>
<gene>
    <name evidence="3" type="ORF">ASJ30_14805</name>
    <name evidence="4" type="ORF">IGS73_16450</name>
</gene>
<keyword evidence="1" id="KW-0812">Transmembrane</keyword>
<reference evidence="4 6" key="2">
    <citation type="submission" date="2020-10" db="EMBL/GenBank/DDBJ databases">
        <title>Janibacter indicus TT2 genome sequence.</title>
        <authorList>
            <person name="Lee K."/>
            <person name="Ganzorig M."/>
        </authorList>
    </citation>
    <scope>NUCLEOTIDE SEQUENCE [LARGE SCALE GENOMIC DNA]</scope>
    <source>
        <strain evidence="4 6">TT2</strain>
    </source>
</reference>
<dbReference type="EMBL" id="CP013290">
    <property type="protein sequence ID" value="APH02654.1"/>
    <property type="molecule type" value="Genomic_DNA"/>
</dbReference>
<evidence type="ECO:0000313" key="4">
    <source>
        <dbReference type="EMBL" id="QOK22625.1"/>
    </source>
</evidence>
<accession>A0A1L3MKC8</accession>
<dbReference type="Proteomes" id="UP000593998">
    <property type="component" value="Chromosome"/>
</dbReference>
<dbReference type="InterPro" id="IPR029052">
    <property type="entry name" value="Metallo-depent_PP-like"/>
</dbReference>
<keyword evidence="1" id="KW-1133">Transmembrane helix</keyword>
<keyword evidence="1" id="KW-0472">Membrane</keyword>
<dbReference type="InterPro" id="IPR004843">
    <property type="entry name" value="Calcineurin-like_PHP"/>
</dbReference>
<dbReference type="EMBL" id="CP062789">
    <property type="protein sequence ID" value="QOK22625.1"/>
    <property type="molecule type" value="Genomic_DNA"/>
</dbReference>
<feature type="transmembrane region" description="Helical" evidence="1">
    <location>
        <begin position="114"/>
        <end position="137"/>
    </location>
</feature>
<name>A0A1L3MKC8_9MICO</name>
<protein>
    <submittedName>
        <fullName evidence="4">Metallophosphoesterase</fullName>
    </submittedName>
</protein>
<feature type="domain" description="Calcineurin-like phosphoesterase" evidence="2">
    <location>
        <begin position="235"/>
        <end position="405"/>
    </location>
</feature>
<organism evidence="3 5">
    <name type="scientific">Janibacter indicus</name>
    <dbReference type="NCBI Taxonomy" id="857417"/>
    <lineage>
        <taxon>Bacteria</taxon>
        <taxon>Bacillati</taxon>
        <taxon>Actinomycetota</taxon>
        <taxon>Actinomycetes</taxon>
        <taxon>Micrococcales</taxon>
        <taxon>Intrasporangiaceae</taxon>
        <taxon>Janibacter</taxon>
    </lineage>
</organism>
<keyword evidence="5" id="KW-1185">Reference proteome</keyword>
<dbReference type="Proteomes" id="UP000182938">
    <property type="component" value="Chromosome"/>
</dbReference>
<evidence type="ECO:0000313" key="3">
    <source>
        <dbReference type="EMBL" id="APH02654.1"/>
    </source>
</evidence>
<evidence type="ECO:0000259" key="2">
    <source>
        <dbReference type="Pfam" id="PF00149"/>
    </source>
</evidence>
<dbReference type="Pfam" id="PF00149">
    <property type="entry name" value="Metallophos"/>
    <property type="match status" value="1"/>
</dbReference>
<dbReference type="SUPFAM" id="SSF56300">
    <property type="entry name" value="Metallo-dependent phosphatases"/>
    <property type="match status" value="1"/>
</dbReference>